<keyword evidence="5 6" id="KW-0472">Membrane</keyword>
<keyword evidence="2" id="KW-0808">Transferase</keyword>
<reference evidence="7" key="1">
    <citation type="journal article" date="2021" name="PeerJ">
        <title>Extensive microbial diversity within the chicken gut microbiome revealed by metagenomics and culture.</title>
        <authorList>
            <person name="Gilroy R."/>
            <person name="Ravi A."/>
            <person name="Getino M."/>
            <person name="Pursley I."/>
            <person name="Horton D.L."/>
            <person name="Alikhan N.F."/>
            <person name="Baker D."/>
            <person name="Gharbi K."/>
            <person name="Hall N."/>
            <person name="Watson M."/>
            <person name="Adriaenssens E.M."/>
            <person name="Foster-Nyarko E."/>
            <person name="Jarju S."/>
            <person name="Secka A."/>
            <person name="Antonio M."/>
            <person name="Oren A."/>
            <person name="Chaudhuri R.R."/>
            <person name="La Ragione R."/>
            <person name="Hildebrand F."/>
            <person name="Pallen M.J."/>
        </authorList>
    </citation>
    <scope>NUCLEOTIDE SEQUENCE</scope>
    <source>
        <strain evidence="7">ChiHecec2B26-446</strain>
    </source>
</reference>
<dbReference type="AlphaFoldDB" id="A0A9D1PZA7"/>
<dbReference type="CDD" id="cd13962">
    <property type="entry name" value="PT_UbiA_UBIAD1"/>
    <property type="match status" value="1"/>
</dbReference>
<feature type="transmembrane region" description="Helical" evidence="6">
    <location>
        <begin position="306"/>
        <end position="325"/>
    </location>
</feature>
<sequence>MDAGELFTRALAGRPESAPQRTWKMLARAWWRACRPPFFITAAIPVCVGLAFVMRSGHPLDAGLWLRFAGLLLGCFFGLTIANLANELFDFVLGVDDREESIGGTGVIQSGLISCRELFLGVCLFVVLTLAVGLGLVASLPGALRPVLILLTLFAVASAVFYVAPPIRYGHKGLGEVMVGINMGFIIVGASATILSQTFDTRSLAVAVPVVGMVAGILYYQSLPEIETDKAAGKVTLANILGKDHALLVFRLWWPAIWLSMGNLWLCGLAGWPVVFCLLAVPLWWKAQRLIAERGDGDWIPLDAHGYLVRLCYLISGAALIYGVAWH</sequence>
<dbReference type="InterPro" id="IPR000537">
    <property type="entry name" value="UbiA_prenyltransferase"/>
</dbReference>
<name>A0A9D1PZA7_9BACT</name>
<dbReference type="PANTHER" id="PTHR13929:SF0">
    <property type="entry name" value="UBIA PRENYLTRANSFERASE DOMAIN-CONTAINING PROTEIN 1"/>
    <property type="match status" value="1"/>
</dbReference>
<dbReference type="GO" id="GO:0016020">
    <property type="term" value="C:membrane"/>
    <property type="evidence" value="ECO:0007669"/>
    <property type="project" value="UniProtKB-SubCell"/>
</dbReference>
<evidence type="ECO:0000256" key="6">
    <source>
        <dbReference type="SAM" id="Phobius"/>
    </source>
</evidence>
<dbReference type="InterPro" id="IPR026046">
    <property type="entry name" value="UBIAD1"/>
</dbReference>
<dbReference type="PANTHER" id="PTHR13929">
    <property type="entry name" value="1,4-DIHYDROXY-2-NAPHTHOATE OCTAPRENYLTRANSFERASE"/>
    <property type="match status" value="1"/>
</dbReference>
<gene>
    <name evidence="7" type="ORF">H9894_09850</name>
</gene>
<dbReference type="EMBL" id="DXHV01000082">
    <property type="protein sequence ID" value="HIW01469.1"/>
    <property type="molecule type" value="Genomic_DNA"/>
</dbReference>
<dbReference type="Pfam" id="PF01040">
    <property type="entry name" value="UbiA"/>
    <property type="match status" value="1"/>
</dbReference>
<keyword evidence="3 6" id="KW-0812">Transmembrane</keyword>
<dbReference type="PIRSF" id="PIRSF005355">
    <property type="entry name" value="UBIAD1"/>
    <property type="match status" value="1"/>
</dbReference>
<evidence type="ECO:0000256" key="5">
    <source>
        <dbReference type="ARBA" id="ARBA00023136"/>
    </source>
</evidence>
<dbReference type="Proteomes" id="UP000886752">
    <property type="component" value="Unassembled WGS sequence"/>
</dbReference>
<keyword evidence="4 6" id="KW-1133">Transmembrane helix</keyword>
<organism evidence="7 8">
    <name type="scientific">Candidatus Desulfovibrio intestinipullorum</name>
    <dbReference type="NCBI Taxonomy" id="2838536"/>
    <lineage>
        <taxon>Bacteria</taxon>
        <taxon>Pseudomonadati</taxon>
        <taxon>Thermodesulfobacteriota</taxon>
        <taxon>Desulfovibrionia</taxon>
        <taxon>Desulfovibrionales</taxon>
        <taxon>Desulfovibrionaceae</taxon>
        <taxon>Desulfovibrio</taxon>
    </lineage>
</organism>
<feature type="transmembrane region" description="Helical" evidence="6">
    <location>
        <begin position="263"/>
        <end position="285"/>
    </location>
</feature>
<reference evidence="7" key="2">
    <citation type="submission" date="2021-04" db="EMBL/GenBank/DDBJ databases">
        <authorList>
            <person name="Gilroy R."/>
        </authorList>
    </citation>
    <scope>NUCLEOTIDE SEQUENCE</scope>
    <source>
        <strain evidence="7">ChiHecec2B26-446</strain>
    </source>
</reference>
<proteinExistence type="predicted"/>
<dbReference type="GO" id="GO:0009234">
    <property type="term" value="P:menaquinone biosynthetic process"/>
    <property type="evidence" value="ECO:0007669"/>
    <property type="project" value="TreeGrafter"/>
</dbReference>
<evidence type="ECO:0000256" key="1">
    <source>
        <dbReference type="ARBA" id="ARBA00004141"/>
    </source>
</evidence>
<feature type="transmembrane region" description="Helical" evidence="6">
    <location>
        <begin position="203"/>
        <end position="220"/>
    </location>
</feature>
<dbReference type="GO" id="GO:0004659">
    <property type="term" value="F:prenyltransferase activity"/>
    <property type="evidence" value="ECO:0007669"/>
    <property type="project" value="InterPro"/>
</dbReference>
<evidence type="ECO:0000313" key="8">
    <source>
        <dbReference type="Proteomes" id="UP000886752"/>
    </source>
</evidence>
<protein>
    <submittedName>
        <fullName evidence="7">Prenyltransferase</fullName>
    </submittedName>
</protein>
<comment type="caution">
    <text evidence="7">The sequence shown here is derived from an EMBL/GenBank/DDBJ whole genome shotgun (WGS) entry which is preliminary data.</text>
</comment>
<comment type="subcellular location">
    <subcellularLocation>
        <location evidence="1">Membrane</location>
        <topology evidence="1">Multi-pass membrane protein</topology>
    </subcellularLocation>
</comment>
<accession>A0A9D1PZA7</accession>
<evidence type="ECO:0000256" key="2">
    <source>
        <dbReference type="ARBA" id="ARBA00022679"/>
    </source>
</evidence>
<feature type="transmembrane region" description="Helical" evidence="6">
    <location>
        <begin position="29"/>
        <end position="52"/>
    </location>
</feature>
<feature type="transmembrane region" description="Helical" evidence="6">
    <location>
        <begin position="118"/>
        <end position="140"/>
    </location>
</feature>
<feature type="transmembrane region" description="Helical" evidence="6">
    <location>
        <begin position="64"/>
        <end position="85"/>
    </location>
</feature>
<evidence type="ECO:0000313" key="7">
    <source>
        <dbReference type="EMBL" id="HIW01469.1"/>
    </source>
</evidence>
<feature type="transmembrane region" description="Helical" evidence="6">
    <location>
        <begin position="177"/>
        <end position="196"/>
    </location>
</feature>
<feature type="transmembrane region" description="Helical" evidence="6">
    <location>
        <begin position="147"/>
        <end position="165"/>
    </location>
</feature>
<dbReference type="GO" id="GO:0042371">
    <property type="term" value="P:vitamin K biosynthetic process"/>
    <property type="evidence" value="ECO:0007669"/>
    <property type="project" value="TreeGrafter"/>
</dbReference>
<evidence type="ECO:0000256" key="3">
    <source>
        <dbReference type="ARBA" id="ARBA00022692"/>
    </source>
</evidence>
<evidence type="ECO:0000256" key="4">
    <source>
        <dbReference type="ARBA" id="ARBA00022989"/>
    </source>
</evidence>